<comment type="caution">
    <text evidence="2">The sequence shown here is derived from an EMBL/GenBank/DDBJ whole genome shotgun (WGS) entry which is preliminary data.</text>
</comment>
<evidence type="ECO:0000256" key="1">
    <source>
        <dbReference type="SAM" id="MobiDB-lite"/>
    </source>
</evidence>
<sequence>MHASSGAPGVILIVQLRGGGGRCVSNVQYSMVEDESLTESVKGTRNGERAGRVRGTGEGLGMVGEGRRGGHLEAASASDRRSRRPAGRLLLRHHHLPVMRLSRSSHLSVSTYIHTSTYFSIIKQTPLMTKVVDLAKVIIHVDLSSPLPSFCRSLSPSLFLSSRCQLTSPPQNHSSLGRIRPPPSTSSHARVRRHETRFSMRQVWSQHADSPTVASGLVVARRLCVRACVYARAANHVSINGR</sequence>
<evidence type="ECO:0000313" key="3">
    <source>
        <dbReference type="Proteomes" id="UP001492380"/>
    </source>
</evidence>
<keyword evidence="3" id="KW-1185">Reference proteome</keyword>
<feature type="region of interest" description="Disordered" evidence="1">
    <location>
        <begin position="169"/>
        <end position="192"/>
    </location>
</feature>
<protein>
    <submittedName>
        <fullName evidence="2">Uncharacterized protein</fullName>
    </submittedName>
</protein>
<evidence type="ECO:0000313" key="2">
    <source>
        <dbReference type="EMBL" id="KAK8232476.1"/>
    </source>
</evidence>
<reference evidence="2 3" key="1">
    <citation type="submission" date="2024-04" db="EMBL/GenBank/DDBJ databases">
        <title>Phyllosticta paracitricarpa is synonymous to the EU quarantine fungus P. citricarpa based on phylogenomic analyses.</title>
        <authorList>
            <consortium name="Lawrence Berkeley National Laboratory"/>
            <person name="Van Ingen-Buijs V.A."/>
            <person name="Van Westerhoven A.C."/>
            <person name="Haridas S."/>
            <person name="Skiadas P."/>
            <person name="Martin F."/>
            <person name="Groenewald J.Z."/>
            <person name="Crous P.W."/>
            <person name="Seidl M.F."/>
        </authorList>
    </citation>
    <scope>NUCLEOTIDE SEQUENCE [LARGE SCALE GENOMIC DNA]</scope>
    <source>
        <strain evidence="2 3">CBS 123374</strain>
    </source>
</reference>
<gene>
    <name evidence="2" type="ORF">HDK90DRAFT_311853</name>
</gene>
<dbReference type="Proteomes" id="UP001492380">
    <property type="component" value="Unassembled WGS sequence"/>
</dbReference>
<organism evidence="2 3">
    <name type="scientific">Phyllosticta capitalensis</name>
    <dbReference type="NCBI Taxonomy" id="121624"/>
    <lineage>
        <taxon>Eukaryota</taxon>
        <taxon>Fungi</taxon>
        <taxon>Dikarya</taxon>
        <taxon>Ascomycota</taxon>
        <taxon>Pezizomycotina</taxon>
        <taxon>Dothideomycetes</taxon>
        <taxon>Dothideomycetes incertae sedis</taxon>
        <taxon>Botryosphaeriales</taxon>
        <taxon>Phyllostictaceae</taxon>
        <taxon>Phyllosticta</taxon>
    </lineage>
</organism>
<accession>A0ABR1YL63</accession>
<dbReference type="EMBL" id="JBBWRZ010000007">
    <property type="protein sequence ID" value="KAK8232476.1"/>
    <property type="molecule type" value="Genomic_DNA"/>
</dbReference>
<feature type="compositionally biased region" description="Gly residues" evidence="1">
    <location>
        <begin position="54"/>
        <end position="64"/>
    </location>
</feature>
<feature type="region of interest" description="Disordered" evidence="1">
    <location>
        <begin position="38"/>
        <end position="84"/>
    </location>
</feature>
<name>A0ABR1YL63_9PEZI</name>
<proteinExistence type="predicted"/>